<feature type="chain" id="PRO_5041469838" evidence="1">
    <location>
        <begin position="25"/>
        <end position="116"/>
    </location>
</feature>
<organism evidence="2 3">
    <name type="scientific">Roseicyclus marinus</name>
    <dbReference type="NCBI Taxonomy" id="2161673"/>
    <lineage>
        <taxon>Bacteria</taxon>
        <taxon>Pseudomonadati</taxon>
        <taxon>Pseudomonadota</taxon>
        <taxon>Alphaproteobacteria</taxon>
        <taxon>Rhodobacterales</taxon>
        <taxon>Roseobacteraceae</taxon>
        <taxon>Roseicyclus</taxon>
    </lineage>
</organism>
<dbReference type="Proteomes" id="UP001337723">
    <property type="component" value="Chromosome"/>
</dbReference>
<dbReference type="EMBL" id="AP027266">
    <property type="protein sequence ID" value="BDW86744.1"/>
    <property type="molecule type" value="Genomic_DNA"/>
</dbReference>
<dbReference type="AlphaFoldDB" id="A0AA48KK20"/>
<evidence type="ECO:0000313" key="3">
    <source>
        <dbReference type="Proteomes" id="UP001337723"/>
    </source>
</evidence>
<sequence length="116" mass="10905">MSFRKIMTGLAFAGALFAASGAQAGGSSTPNAVDVFTPGTTTVVAAAFAEARSVLFGGGSLTETPTAGGGTTATLPSGTTITVSAGGTTITVTPGGGGAPITVSSSFVASILAGFL</sequence>
<protein>
    <submittedName>
        <fullName evidence="2">Uncharacterized protein</fullName>
    </submittedName>
</protein>
<dbReference type="KEGG" id="rmai:MACH21_29210"/>
<dbReference type="RefSeq" id="WP_338272764.1">
    <property type="nucleotide sequence ID" value="NZ_AP027266.1"/>
</dbReference>
<feature type="signal peptide" evidence="1">
    <location>
        <begin position="1"/>
        <end position="24"/>
    </location>
</feature>
<evidence type="ECO:0000256" key="1">
    <source>
        <dbReference type="SAM" id="SignalP"/>
    </source>
</evidence>
<gene>
    <name evidence="2" type="ORF">MACH21_29210</name>
</gene>
<keyword evidence="1" id="KW-0732">Signal</keyword>
<proteinExistence type="predicted"/>
<accession>A0AA48KK20</accession>
<reference evidence="2 3" key="1">
    <citation type="submission" date="2023-01" db="EMBL/GenBank/DDBJ databases">
        <title>Complete genome sequence of Roseicyclus marinus strain Dej080120_10.</title>
        <authorList>
            <person name="Ueki S."/>
            <person name="Maruyama F."/>
        </authorList>
    </citation>
    <scope>NUCLEOTIDE SEQUENCE [LARGE SCALE GENOMIC DNA]</scope>
    <source>
        <strain evidence="2 3">Dej080120_10</strain>
    </source>
</reference>
<evidence type="ECO:0000313" key="2">
    <source>
        <dbReference type="EMBL" id="BDW86744.1"/>
    </source>
</evidence>
<keyword evidence="3" id="KW-1185">Reference proteome</keyword>
<name>A0AA48KK20_9RHOB</name>